<reference evidence="1" key="1">
    <citation type="submission" date="2014-11" db="EMBL/GenBank/DDBJ databases">
        <authorList>
            <person name="Amaro Gonzalez C."/>
        </authorList>
    </citation>
    <scope>NUCLEOTIDE SEQUENCE</scope>
</reference>
<dbReference type="EMBL" id="GBXM01082424">
    <property type="protein sequence ID" value="JAH26153.1"/>
    <property type="molecule type" value="Transcribed_RNA"/>
</dbReference>
<dbReference type="AlphaFoldDB" id="A0A0E9RCS3"/>
<sequence length="28" mass="3370">MCVIYYTYICTNDYHSGLISNITKRMCY</sequence>
<evidence type="ECO:0000313" key="1">
    <source>
        <dbReference type="EMBL" id="JAH26153.1"/>
    </source>
</evidence>
<proteinExistence type="predicted"/>
<name>A0A0E9RCS3_ANGAN</name>
<organism evidence="1">
    <name type="scientific">Anguilla anguilla</name>
    <name type="common">European freshwater eel</name>
    <name type="synonym">Muraena anguilla</name>
    <dbReference type="NCBI Taxonomy" id="7936"/>
    <lineage>
        <taxon>Eukaryota</taxon>
        <taxon>Metazoa</taxon>
        <taxon>Chordata</taxon>
        <taxon>Craniata</taxon>
        <taxon>Vertebrata</taxon>
        <taxon>Euteleostomi</taxon>
        <taxon>Actinopterygii</taxon>
        <taxon>Neopterygii</taxon>
        <taxon>Teleostei</taxon>
        <taxon>Anguilliformes</taxon>
        <taxon>Anguillidae</taxon>
        <taxon>Anguilla</taxon>
    </lineage>
</organism>
<protein>
    <submittedName>
        <fullName evidence="1">Uncharacterized protein</fullName>
    </submittedName>
</protein>
<accession>A0A0E9RCS3</accession>
<reference evidence="1" key="2">
    <citation type="journal article" date="2015" name="Fish Shellfish Immunol.">
        <title>Early steps in the European eel (Anguilla anguilla)-Vibrio vulnificus interaction in the gills: Role of the RtxA13 toxin.</title>
        <authorList>
            <person name="Callol A."/>
            <person name="Pajuelo D."/>
            <person name="Ebbesson L."/>
            <person name="Teles M."/>
            <person name="MacKenzie S."/>
            <person name="Amaro C."/>
        </authorList>
    </citation>
    <scope>NUCLEOTIDE SEQUENCE</scope>
</reference>